<reference evidence="1 2" key="1">
    <citation type="journal article" date="2011" name="J. Bacteriol.">
        <title>Complete genome sequence of the hyperthermophilic, piezophilic, heterotrophic, and carboxydotrophic archaeon Thermococcus barophilus MP.</title>
        <authorList>
            <person name="Vannier P."/>
            <person name="Marteinsson V.T."/>
            <person name="Fridjonsson O.H."/>
            <person name="Oger P."/>
            <person name="Jebbar M."/>
        </authorList>
    </citation>
    <scope>NUCLEOTIDE SEQUENCE [LARGE SCALE GENOMIC DNA]</scope>
    <source>
        <strain evidence="2">DSM 11836 / MP</strain>
    </source>
</reference>
<dbReference type="PATRIC" id="fig|391623.17.peg.1393"/>
<organism evidence="1 2">
    <name type="scientific">Thermococcus barophilus (strain DSM 11836 / MP)</name>
    <dbReference type="NCBI Taxonomy" id="391623"/>
    <lineage>
        <taxon>Archaea</taxon>
        <taxon>Methanobacteriati</taxon>
        <taxon>Methanobacteriota</taxon>
        <taxon>Thermococci</taxon>
        <taxon>Thermococcales</taxon>
        <taxon>Thermococcaceae</taxon>
        <taxon>Thermococcus</taxon>
    </lineage>
</organism>
<dbReference type="Proteomes" id="UP000007478">
    <property type="component" value="Chromosome"/>
</dbReference>
<name>F0LHW8_THEBM</name>
<dbReference type="KEGG" id="tba:TERMP_01393"/>
<accession>F0LHW8</accession>
<dbReference type="HOGENOM" id="CLU_2204240_0_0_2"/>
<keyword evidence="2" id="KW-1185">Reference proteome</keyword>
<gene>
    <name evidence="1" type="ordered locus">TERMP_01393</name>
</gene>
<sequence>MSSFGTGGTGGTVLGYCLLYLLDFETSLSRCFIRCPNHMAITMNIINPAALPKMADTMTINTKSLTRPSRMSSSMNQCPMCTRIPPLPVETGRLCHYLTSFDIVLFA</sequence>
<dbReference type="AlphaFoldDB" id="F0LHW8"/>
<evidence type="ECO:0000313" key="2">
    <source>
        <dbReference type="Proteomes" id="UP000007478"/>
    </source>
</evidence>
<proteinExistence type="predicted"/>
<evidence type="ECO:0000313" key="1">
    <source>
        <dbReference type="EMBL" id="ADT84368.1"/>
    </source>
</evidence>
<protein>
    <submittedName>
        <fullName evidence="1">Uncharacterized protein</fullName>
    </submittedName>
</protein>
<dbReference type="EMBL" id="CP002372">
    <property type="protein sequence ID" value="ADT84368.1"/>
    <property type="molecule type" value="Genomic_DNA"/>
</dbReference>